<keyword evidence="2" id="KW-1185">Reference proteome</keyword>
<dbReference type="Proteomes" id="UP001164653">
    <property type="component" value="Chromosome"/>
</dbReference>
<name>A0A9E8NH57_9BACT</name>
<accession>A0A9E8NH57</accession>
<dbReference type="RefSeq" id="WP_244820299.1">
    <property type="nucleotide sequence ID" value="NZ_CP112998.1"/>
</dbReference>
<reference evidence="1" key="1">
    <citation type="submission" date="2022-11" db="EMBL/GenBank/DDBJ databases">
        <title>Dyadobacter pollutisoli sp. nov., isolated from plastic dumped soil.</title>
        <authorList>
            <person name="Kim J.M."/>
            <person name="Kim K.R."/>
            <person name="Lee J.K."/>
            <person name="Hao L."/>
            <person name="Jeon C.O."/>
        </authorList>
    </citation>
    <scope>NUCLEOTIDE SEQUENCE</scope>
    <source>
        <strain evidence="1">U1</strain>
    </source>
</reference>
<dbReference type="KEGG" id="dpf:ON006_13395"/>
<sequence length="141" mass="15713">MYSLPLMLAYAICTGVVNDTLQTPQTKFASVADKTPVKRHAGYFFALRTVPLSQEQYVFSADQLKKGIYIQGDKSVVVGHTMTVRTSKGFDMYFSGSDYNVVLAIKEARRVDDATISYKGTMSVQHGAEKQRFAVHGFQQD</sequence>
<dbReference type="AlphaFoldDB" id="A0A9E8NH57"/>
<dbReference type="EMBL" id="CP112998">
    <property type="protein sequence ID" value="WAC14932.1"/>
    <property type="molecule type" value="Genomic_DNA"/>
</dbReference>
<proteinExistence type="predicted"/>
<protein>
    <submittedName>
        <fullName evidence="1">Uncharacterized protein</fullName>
    </submittedName>
</protein>
<evidence type="ECO:0000313" key="2">
    <source>
        <dbReference type="Proteomes" id="UP001164653"/>
    </source>
</evidence>
<gene>
    <name evidence="1" type="ORF">ON006_13395</name>
</gene>
<organism evidence="1 2">
    <name type="scientific">Dyadobacter pollutisoli</name>
    <dbReference type="NCBI Taxonomy" id="2910158"/>
    <lineage>
        <taxon>Bacteria</taxon>
        <taxon>Pseudomonadati</taxon>
        <taxon>Bacteroidota</taxon>
        <taxon>Cytophagia</taxon>
        <taxon>Cytophagales</taxon>
        <taxon>Spirosomataceae</taxon>
        <taxon>Dyadobacter</taxon>
    </lineage>
</organism>
<evidence type="ECO:0000313" key="1">
    <source>
        <dbReference type="EMBL" id="WAC14932.1"/>
    </source>
</evidence>